<dbReference type="AlphaFoldDB" id="A0A7R9IIV2"/>
<dbReference type="EMBL" id="OE002683">
    <property type="protein sequence ID" value="CAD7459126.1"/>
    <property type="molecule type" value="Genomic_DNA"/>
</dbReference>
<protein>
    <submittedName>
        <fullName evidence="2">Uncharacterized protein</fullName>
    </submittedName>
</protein>
<gene>
    <name evidence="2" type="ORF">TTEB3V08_LOCUS7091</name>
</gene>
<name>A0A7R9IIV2_9NEOP</name>
<organism evidence="2">
    <name type="scientific">Timema tahoe</name>
    <dbReference type="NCBI Taxonomy" id="61484"/>
    <lineage>
        <taxon>Eukaryota</taxon>
        <taxon>Metazoa</taxon>
        <taxon>Ecdysozoa</taxon>
        <taxon>Arthropoda</taxon>
        <taxon>Hexapoda</taxon>
        <taxon>Insecta</taxon>
        <taxon>Pterygota</taxon>
        <taxon>Neoptera</taxon>
        <taxon>Polyneoptera</taxon>
        <taxon>Phasmatodea</taxon>
        <taxon>Timematodea</taxon>
        <taxon>Timematoidea</taxon>
        <taxon>Timematidae</taxon>
        <taxon>Timema</taxon>
    </lineage>
</organism>
<sequence>MSLRMLLFTKCPLSYNIVKGASSLSPTVMLNPSVRTYRITSALEVLLDKKQLSSVQADVEKRDYLDFVSRQEVIDYLKQLTSSGDQLDKFSMNIFSRLSHLNPHCYQHHPLCPGVSLSHPLKRREPALLMKESHPLDLPQEMKQPIDEESGSRGTPARLTSTRSGHASKSEGESIADWAAIVQHLAETCSFGTNLESNIIDKFVMVQPSDLDMNVLFYITPRVSRRDSVT</sequence>
<proteinExistence type="predicted"/>
<reference evidence="2" key="1">
    <citation type="submission" date="2020-11" db="EMBL/GenBank/DDBJ databases">
        <authorList>
            <person name="Tran Van P."/>
        </authorList>
    </citation>
    <scope>NUCLEOTIDE SEQUENCE</scope>
</reference>
<evidence type="ECO:0000313" key="2">
    <source>
        <dbReference type="EMBL" id="CAD7459126.1"/>
    </source>
</evidence>
<evidence type="ECO:0000256" key="1">
    <source>
        <dbReference type="SAM" id="MobiDB-lite"/>
    </source>
</evidence>
<feature type="region of interest" description="Disordered" evidence="1">
    <location>
        <begin position="131"/>
        <end position="170"/>
    </location>
</feature>
<accession>A0A7R9IIV2</accession>
<feature type="compositionally biased region" description="Polar residues" evidence="1">
    <location>
        <begin position="158"/>
        <end position="167"/>
    </location>
</feature>